<comment type="similarity">
    <text evidence="2">Belongs to the GPAT/DAPAT family.</text>
</comment>
<dbReference type="SUPFAM" id="SSF69593">
    <property type="entry name" value="Glycerol-3-phosphate (1)-acyltransferase"/>
    <property type="match status" value="1"/>
</dbReference>
<dbReference type="GO" id="GO:0019432">
    <property type="term" value="P:triglyceride biosynthetic process"/>
    <property type="evidence" value="ECO:0007669"/>
    <property type="project" value="TreeGrafter"/>
</dbReference>
<keyword evidence="9" id="KW-1185">Reference proteome</keyword>
<evidence type="ECO:0000256" key="1">
    <source>
        <dbReference type="ARBA" id="ARBA00004184"/>
    </source>
</evidence>
<dbReference type="EMBL" id="KB722645">
    <property type="protein sequence ID" value="EMS24387.1"/>
    <property type="molecule type" value="Genomic_DNA"/>
</dbReference>
<keyword evidence="5 8" id="KW-0012">Acyltransferase</keyword>
<keyword evidence="4" id="KW-0472">Membrane</keyword>
<dbReference type="PANTHER" id="PTHR12563:SF17">
    <property type="entry name" value="DIHYDROXYACETONE PHOSPHATE ACYLTRANSFERASE"/>
    <property type="match status" value="1"/>
</dbReference>
<dbReference type="GO" id="GO:0012505">
    <property type="term" value="C:endomembrane system"/>
    <property type="evidence" value="ECO:0007669"/>
    <property type="project" value="UniProtKB-SubCell"/>
</dbReference>
<dbReference type="PANTHER" id="PTHR12563">
    <property type="entry name" value="GLYCEROL-3-PHOSPHATE ACYLTRANSFERASE"/>
    <property type="match status" value="1"/>
</dbReference>
<dbReference type="RefSeq" id="XP_016275506.1">
    <property type="nucleotide sequence ID" value="XM_016420052.1"/>
</dbReference>
<dbReference type="GeneID" id="27370404"/>
<dbReference type="InterPro" id="IPR041728">
    <property type="entry name" value="GPAT/DHAPAT_LPLAT"/>
</dbReference>
<dbReference type="InterPro" id="IPR045520">
    <property type="entry name" value="GPAT/DHAPAT_C"/>
</dbReference>
<dbReference type="SMART" id="SM00563">
    <property type="entry name" value="PlsC"/>
    <property type="match status" value="1"/>
</dbReference>
<accession>M7WUX3</accession>
<protein>
    <submittedName>
        <fullName evidence="8">Glyceronephosphate O-acyltransferase</fullName>
    </submittedName>
</protein>
<dbReference type="AlphaFoldDB" id="M7WUX3"/>
<evidence type="ECO:0000313" key="9">
    <source>
        <dbReference type="Proteomes" id="UP000016926"/>
    </source>
</evidence>
<evidence type="ECO:0000256" key="3">
    <source>
        <dbReference type="ARBA" id="ARBA00022679"/>
    </source>
</evidence>
<dbReference type="InterPro" id="IPR002123">
    <property type="entry name" value="Plipid/glycerol_acylTrfase"/>
</dbReference>
<dbReference type="CDD" id="cd07993">
    <property type="entry name" value="LPLAT_DHAPAT-like"/>
    <property type="match status" value="1"/>
</dbReference>
<evidence type="ECO:0000256" key="6">
    <source>
        <dbReference type="SAM" id="MobiDB-lite"/>
    </source>
</evidence>
<evidence type="ECO:0000256" key="5">
    <source>
        <dbReference type="ARBA" id="ARBA00023315"/>
    </source>
</evidence>
<comment type="subcellular location">
    <subcellularLocation>
        <location evidence="1">Endomembrane system</location>
        <topology evidence="1">Peripheral membrane protein</topology>
    </subcellularLocation>
</comment>
<dbReference type="GO" id="GO:0008654">
    <property type="term" value="P:phospholipid biosynthetic process"/>
    <property type="evidence" value="ECO:0007669"/>
    <property type="project" value="TreeGrafter"/>
</dbReference>
<evidence type="ECO:0000313" key="8">
    <source>
        <dbReference type="EMBL" id="EMS24387.1"/>
    </source>
</evidence>
<name>M7WUX3_RHOT1</name>
<proteinExistence type="inferred from homology"/>
<evidence type="ECO:0000256" key="2">
    <source>
        <dbReference type="ARBA" id="ARBA00007937"/>
    </source>
</evidence>
<dbReference type="GO" id="GO:0006631">
    <property type="term" value="P:fatty acid metabolic process"/>
    <property type="evidence" value="ECO:0007669"/>
    <property type="project" value="TreeGrafter"/>
</dbReference>
<dbReference type="OrthoDB" id="10255570at2759"/>
<reference evidence="8 9" key="1">
    <citation type="journal article" date="2012" name="Nat. Commun.">
        <title>A multi-omic map of the lipid-producing yeast Rhodosporidium toruloides.</title>
        <authorList>
            <person name="Zhu Z."/>
            <person name="Zhang S."/>
            <person name="Liu H."/>
            <person name="Shen H."/>
            <person name="Lin X."/>
            <person name="Yang F."/>
            <person name="Zhou Y.J."/>
            <person name="Jin G."/>
            <person name="Ye M."/>
            <person name="Zou H."/>
            <person name="Zou H."/>
            <person name="Zhao Z.K."/>
        </authorList>
    </citation>
    <scope>NUCLEOTIDE SEQUENCE [LARGE SCALE GENOMIC DNA]</scope>
    <source>
        <strain evidence="8 9">NP11</strain>
    </source>
</reference>
<evidence type="ECO:0000256" key="4">
    <source>
        <dbReference type="ARBA" id="ARBA00023136"/>
    </source>
</evidence>
<keyword evidence="3 8" id="KW-0808">Transferase</keyword>
<dbReference type="Pfam" id="PF19277">
    <property type="entry name" value="GPAT_C"/>
    <property type="match status" value="1"/>
</dbReference>
<dbReference type="GO" id="GO:0004366">
    <property type="term" value="F:glycerol-3-phosphate O-acyltransferase activity"/>
    <property type="evidence" value="ECO:0007669"/>
    <property type="project" value="TreeGrafter"/>
</dbReference>
<dbReference type="InterPro" id="IPR022284">
    <property type="entry name" value="GPAT/DHAPAT"/>
</dbReference>
<dbReference type="GO" id="GO:0031966">
    <property type="term" value="C:mitochondrial membrane"/>
    <property type="evidence" value="ECO:0007669"/>
    <property type="project" value="TreeGrafter"/>
</dbReference>
<dbReference type="eggNOG" id="KOG3730">
    <property type="taxonomic scope" value="Eukaryota"/>
</dbReference>
<dbReference type="Proteomes" id="UP000016926">
    <property type="component" value="Unassembled WGS sequence"/>
</dbReference>
<evidence type="ECO:0000259" key="7">
    <source>
        <dbReference type="SMART" id="SM00563"/>
    </source>
</evidence>
<dbReference type="GO" id="GO:0006072">
    <property type="term" value="P:glycerol-3-phosphate metabolic process"/>
    <property type="evidence" value="ECO:0007669"/>
    <property type="project" value="TreeGrafter"/>
</dbReference>
<feature type="region of interest" description="Disordered" evidence="6">
    <location>
        <begin position="1"/>
        <end position="24"/>
    </location>
</feature>
<dbReference type="HOGENOM" id="CLU_015023_0_0_1"/>
<organism evidence="8 9">
    <name type="scientific">Rhodotorula toruloides (strain NP11)</name>
    <name type="common">Yeast</name>
    <name type="synonym">Rhodosporidium toruloides</name>
    <dbReference type="NCBI Taxonomy" id="1130832"/>
    <lineage>
        <taxon>Eukaryota</taxon>
        <taxon>Fungi</taxon>
        <taxon>Dikarya</taxon>
        <taxon>Basidiomycota</taxon>
        <taxon>Pucciniomycotina</taxon>
        <taxon>Microbotryomycetes</taxon>
        <taxon>Sporidiobolales</taxon>
        <taxon>Sporidiobolaceae</taxon>
        <taxon>Rhodotorula</taxon>
    </lineage>
</organism>
<sequence>MTAADKRKQRHSASLATLGPDDPEALLGVDFEPRTRPPTVVTTVEPGLVALQPVLVQEENAVGVVKEEKKRVGNGEQRNLVENHQAHLRADPIEFSKQLSLWASGTGWRSYTDYIGGRVFYPGYSDDCMRGILSSKQVNKRIQEVTEKRLAGLQLPEGPEKEKKRRQIQDELKKEARRLSEGLVAKMDNVRFLRGFGALVNNILVRMYHQGLEISIPEYARFKEVAQMAASKKQSLLILPCHKSHIDYLTISWLFFRLGLSLPHIIAGENLNMPVVGPTLAKCGAVFIRRSFGDDPLYSTVVKEYIEQLLENGKNIECFIEGTRSRTGKLLPPKLGILKYVLEALENGRTEDVWVCPISLQYDKVIETESYVNELLGNPKEKETLTGLLLNTRVVQLQLGRIDVRFQKPFSLRGWLDEQKKRRSTSTTSPLGGTGIKNDQSVLLRALGYEVLAGINDCAVIMPAGLVGTVMLTIRGRGVGKSELVSRVVWLKKAIEARGGRVADFGDMSPEEVVERALEFLKDLIGEQTDLIESTYYPISRFELSFWRNQTIHLFVEEAMLCAVLYTRVKAGGAAPSQRMERAEVLRELHFISRLLSNEFVYPPDGLEANSDKTIVALEDDEVILTEGELIGLNPKERAAGRNNFDFFCFLIWPFIETYWLAAVSLFALAPTCPPPSADEPVAWYAEKAFQASAQLLAKTLFAQGDVSYLEAVNQGASSSCRNRKRRELTPTLPAATLFNAFQRMVDVGVLLTRRSTSNAANASIAKIGKDGKPKLPKKPASVPLMALHPDWVPRRQADGTIAPQGRLWEFVDRLSKFRREGKNRRDNKTVSVRVFAHCSTIAPQVIEYTAFQNDKPASDFWAEKRQAAL</sequence>
<feature type="domain" description="Phospholipid/glycerol acyltransferase" evidence="7">
    <location>
        <begin position="236"/>
        <end position="363"/>
    </location>
</feature>
<gene>
    <name evidence="8" type="ORF">RHTO_06391</name>
</gene>
<dbReference type="Pfam" id="PF01553">
    <property type="entry name" value="Acyltransferase"/>
    <property type="match status" value="1"/>
</dbReference>